<name>A0A316IID3_9PSEU</name>
<evidence type="ECO:0000256" key="1">
    <source>
        <dbReference type="SAM" id="MobiDB-lite"/>
    </source>
</evidence>
<reference evidence="2 3" key="1">
    <citation type="submission" date="2018-05" db="EMBL/GenBank/DDBJ databases">
        <title>Genomic Encyclopedia of Type Strains, Phase IV (KMG-IV): sequencing the most valuable type-strain genomes for metagenomic binning, comparative biology and taxonomic classification.</title>
        <authorList>
            <person name="Goeker M."/>
        </authorList>
    </citation>
    <scope>NUCLEOTIDE SEQUENCE [LARGE SCALE GENOMIC DNA]</scope>
    <source>
        <strain evidence="2 3">DSM 45480</strain>
    </source>
</reference>
<sequence length="89" mass="9194">MVIAVELVHPPLAPTYGTSQTQFVRLPHRGRYLRTPVALNSNADGRAAPVGSAQAGGEVRPVAKAERGGANPFDDLGTGTGQVVDPHPG</sequence>
<dbReference type="EMBL" id="QGHB01000004">
    <property type="protein sequence ID" value="PWK86949.1"/>
    <property type="molecule type" value="Genomic_DNA"/>
</dbReference>
<gene>
    <name evidence="2" type="ORF">C8D88_104110</name>
</gene>
<proteinExistence type="predicted"/>
<protein>
    <submittedName>
        <fullName evidence="2">Uncharacterized protein</fullName>
    </submittedName>
</protein>
<comment type="caution">
    <text evidence="2">The sequence shown here is derived from an EMBL/GenBank/DDBJ whole genome shotgun (WGS) entry which is preliminary data.</text>
</comment>
<feature type="region of interest" description="Disordered" evidence="1">
    <location>
        <begin position="40"/>
        <end position="89"/>
    </location>
</feature>
<dbReference type="AlphaFoldDB" id="A0A316IID3"/>
<accession>A0A316IID3</accession>
<organism evidence="2 3">
    <name type="scientific">Lentzea atacamensis</name>
    <dbReference type="NCBI Taxonomy" id="531938"/>
    <lineage>
        <taxon>Bacteria</taxon>
        <taxon>Bacillati</taxon>
        <taxon>Actinomycetota</taxon>
        <taxon>Actinomycetes</taxon>
        <taxon>Pseudonocardiales</taxon>
        <taxon>Pseudonocardiaceae</taxon>
        <taxon>Lentzea</taxon>
    </lineage>
</organism>
<dbReference type="Proteomes" id="UP000246005">
    <property type="component" value="Unassembled WGS sequence"/>
</dbReference>
<evidence type="ECO:0000313" key="2">
    <source>
        <dbReference type="EMBL" id="PWK86949.1"/>
    </source>
</evidence>
<evidence type="ECO:0000313" key="3">
    <source>
        <dbReference type="Proteomes" id="UP000246005"/>
    </source>
</evidence>